<feature type="compositionally biased region" description="Basic and acidic residues" evidence="5">
    <location>
        <begin position="712"/>
        <end position="726"/>
    </location>
</feature>
<feature type="region of interest" description="Disordered" evidence="5">
    <location>
        <begin position="704"/>
        <end position="726"/>
    </location>
</feature>
<evidence type="ECO:0000313" key="6">
    <source>
        <dbReference type="EMBL" id="KAK4508312.1"/>
    </source>
</evidence>
<dbReference type="InterPro" id="IPR001128">
    <property type="entry name" value="Cyt_P450"/>
</dbReference>
<evidence type="ECO:0000256" key="1">
    <source>
        <dbReference type="ARBA" id="ARBA00010617"/>
    </source>
</evidence>
<keyword evidence="4" id="KW-0408">Iron</keyword>
<dbReference type="InterPro" id="IPR002401">
    <property type="entry name" value="Cyt_P450_E_grp-I"/>
</dbReference>
<sequence length="867" mass="97296">MAVISLAVIAVAITMHVVLKKIESYQKNKAFASASKLPGPKGLPLIGNVHELPEKCSWMKFAEWADEHGPIYQVNLAGENHVWISRDKIAHDLLSKRSAIYSDRPYIPALEHDNRTSGQYLPLMSKNLVWSRQRRFAKQIMDASEKQNFYSYPEIESTRLLFEMMSDPSQYNVAMESFVARVTCRLAWGTPVASDELKQRARELLIGVSPTGALGNKIPAVMSLPENMSKSKAWELRRGRTEKKFFEVMQDQVRQTMEREEGVSTPLLPTVQPSWTRMYLEHAKSWGFSSDTEGAYAVGMHGIAGALTVAAPMQSFCLAMCHYPQYQSILHEEIDRVLGDRMPTFEDMPDMPVLRAFIRETLRWRPPVPTGIPHALIQDDVYEGYHIPKGSVIHPLEWSISRDPEVFPEPDEWNPTRWLHSDYPTYQEPLTRYPTITQYSQFGYGRRTCQGMGVTEADLFVGLGSIAWLFSMEATDETGVKAEESQPEPQPQAAEVESDATVDDTFSEIDSIAAPSTPMSRRSTFSSHETPADLISFDNEAAGDWSPSIEPKRLSMHLNDSAISLFSADYPASESTHSHSRQSTLQTQLSMHDNDSAISVASFASDGESSFEMSRKQRPQRPRLVPKDSGISMSSFIAQRESRPPSSRKSTLKPRPTSLRINNSQSVSSLISEMHTASTSRQNSVYTPGSALSLLSEMADEQGGIPRRHSMHFPEPEPESPKDDSNIRVAGEWPGLSTDPEKEYVDLFGPLIDEPEPALPPVDGPTLTPNLPGAWNFAKVDAVKEAPRPKKQAPLYETDPTMNFSTLLIAKPMPFKFKLSIRNQARAEMVAKQWIDKRLEGEYQDSKVYWKNGVQGDSEHGWGETFS</sequence>
<evidence type="ECO:0000256" key="5">
    <source>
        <dbReference type="SAM" id="MobiDB-lite"/>
    </source>
</evidence>
<gene>
    <name evidence="6" type="ORF">PRZ48_002050</name>
</gene>
<proteinExistence type="inferred from homology"/>
<dbReference type="Pfam" id="PF00067">
    <property type="entry name" value="p450"/>
    <property type="match status" value="1"/>
</dbReference>
<dbReference type="PRINTS" id="PR00463">
    <property type="entry name" value="EP450I"/>
</dbReference>
<dbReference type="InterPro" id="IPR036396">
    <property type="entry name" value="Cyt_P450_sf"/>
</dbReference>
<dbReference type="PANTHER" id="PTHR46300">
    <property type="entry name" value="P450, PUTATIVE (EUROFUNG)-RELATED-RELATED"/>
    <property type="match status" value="1"/>
</dbReference>
<feature type="region of interest" description="Disordered" evidence="5">
    <location>
        <begin position="604"/>
        <end position="664"/>
    </location>
</feature>
<comment type="similarity">
    <text evidence="1">Belongs to the cytochrome P450 family.</text>
</comment>
<evidence type="ECO:0000256" key="4">
    <source>
        <dbReference type="ARBA" id="ARBA00023004"/>
    </source>
</evidence>
<dbReference type="CDD" id="cd11065">
    <property type="entry name" value="CYP64-like"/>
    <property type="match status" value="1"/>
</dbReference>
<organism evidence="6 7">
    <name type="scientific">Zasmidium cellare</name>
    <name type="common">Wine cellar mold</name>
    <name type="synonym">Racodium cellare</name>
    <dbReference type="NCBI Taxonomy" id="395010"/>
    <lineage>
        <taxon>Eukaryota</taxon>
        <taxon>Fungi</taxon>
        <taxon>Dikarya</taxon>
        <taxon>Ascomycota</taxon>
        <taxon>Pezizomycotina</taxon>
        <taxon>Dothideomycetes</taxon>
        <taxon>Dothideomycetidae</taxon>
        <taxon>Mycosphaerellales</taxon>
        <taxon>Mycosphaerellaceae</taxon>
        <taxon>Zasmidium</taxon>
    </lineage>
</organism>
<reference evidence="6 7" key="1">
    <citation type="journal article" date="2023" name="G3 (Bethesda)">
        <title>A chromosome-level genome assembly of Zasmidium syzygii isolated from banana leaves.</title>
        <authorList>
            <person name="van Westerhoven A.C."/>
            <person name="Mehrabi R."/>
            <person name="Talebi R."/>
            <person name="Steentjes M.B.F."/>
            <person name="Corcolon B."/>
            <person name="Chong P.A."/>
            <person name="Kema G.H.J."/>
            <person name="Seidl M.F."/>
        </authorList>
    </citation>
    <scope>NUCLEOTIDE SEQUENCE [LARGE SCALE GENOMIC DNA]</scope>
    <source>
        <strain evidence="6 7">P124</strain>
    </source>
</reference>
<dbReference type="PANTHER" id="PTHR46300:SF8">
    <property type="entry name" value="CYTOCHROME P450 2E1"/>
    <property type="match status" value="1"/>
</dbReference>
<dbReference type="SUPFAM" id="SSF48264">
    <property type="entry name" value="Cytochrome P450"/>
    <property type="match status" value="1"/>
</dbReference>
<accession>A0ABR0F3P2</accession>
<comment type="caution">
    <text evidence="6">The sequence shown here is derived from an EMBL/GenBank/DDBJ whole genome shotgun (WGS) entry which is preliminary data.</text>
</comment>
<feature type="region of interest" description="Disordered" evidence="5">
    <location>
        <begin position="477"/>
        <end position="500"/>
    </location>
</feature>
<keyword evidence="7" id="KW-1185">Reference proteome</keyword>
<keyword evidence="2" id="KW-0479">Metal-binding</keyword>
<evidence type="ECO:0000256" key="2">
    <source>
        <dbReference type="ARBA" id="ARBA00022723"/>
    </source>
</evidence>
<evidence type="ECO:0008006" key="8">
    <source>
        <dbReference type="Google" id="ProtNLM"/>
    </source>
</evidence>
<evidence type="ECO:0000256" key="3">
    <source>
        <dbReference type="ARBA" id="ARBA00023002"/>
    </source>
</evidence>
<name>A0ABR0F3P2_ZASCE</name>
<protein>
    <recommendedName>
        <fullName evidence="8">Cytochrome P450</fullName>
    </recommendedName>
</protein>
<dbReference type="EMBL" id="JAXOVC010000001">
    <property type="protein sequence ID" value="KAK4508312.1"/>
    <property type="molecule type" value="Genomic_DNA"/>
</dbReference>
<dbReference type="Proteomes" id="UP001305779">
    <property type="component" value="Unassembled WGS sequence"/>
</dbReference>
<dbReference type="InterPro" id="IPR050364">
    <property type="entry name" value="Cytochrome_P450_fung"/>
</dbReference>
<dbReference type="Gene3D" id="1.10.630.10">
    <property type="entry name" value="Cytochrome P450"/>
    <property type="match status" value="1"/>
</dbReference>
<keyword evidence="3" id="KW-0560">Oxidoreductase</keyword>
<evidence type="ECO:0000313" key="7">
    <source>
        <dbReference type="Proteomes" id="UP001305779"/>
    </source>
</evidence>